<gene>
    <name evidence="1" type="ORF">BWQ96_10030</name>
</gene>
<keyword evidence="2" id="KW-1185">Reference proteome</keyword>
<accession>A0A2V3IDW8</accession>
<dbReference type="AlphaFoldDB" id="A0A2V3IDW8"/>
<organism evidence="1 2">
    <name type="scientific">Gracilariopsis chorda</name>
    <dbReference type="NCBI Taxonomy" id="448386"/>
    <lineage>
        <taxon>Eukaryota</taxon>
        <taxon>Rhodophyta</taxon>
        <taxon>Florideophyceae</taxon>
        <taxon>Rhodymeniophycidae</taxon>
        <taxon>Gracilariales</taxon>
        <taxon>Gracilariaceae</taxon>
        <taxon>Gracilariopsis</taxon>
    </lineage>
</organism>
<comment type="caution">
    <text evidence="1">The sequence shown here is derived from an EMBL/GenBank/DDBJ whole genome shotgun (WGS) entry which is preliminary data.</text>
</comment>
<reference evidence="1 2" key="1">
    <citation type="journal article" date="2018" name="Mol. Biol. Evol.">
        <title>Analysis of the draft genome of the red seaweed Gracilariopsis chorda provides insights into genome size evolution in Rhodophyta.</title>
        <authorList>
            <person name="Lee J."/>
            <person name="Yang E.C."/>
            <person name="Graf L."/>
            <person name="Yang J.H."/>
            <person name="Qiu H."/>
            <person name="Zel Zion U."/>
            <person name="Chan C.X."/>
            <person name="Stephens T.G."/>
            <person name="Weber A.P.M."/>
            <person name="Boo G.H."/>
            <person name="Boo S.M."/>
            <person name="Kim K.M."/>
            <person name="Shin Y."/>
            <person name="Jung M."/>
            <person name="Lee S.J."/>
            <person name="Yim H.S."/>
            <person name="Lee J.H."/>
            <person name="Bhattacharya D."/>
            <person name="Yoon H.S."/>
        </authorList>
    </citation>
    <scope>NUCLEOTIDE SEQUENCE [LARGE SCALE GENOMIC DNA]</scope>
    <source>
        <strain evidence="1 2">SKKU-2015</strain>
        <tissue evidence="1">Whole body</tissue>
    </source>
</reference>
<dbReference type="Proteomes" id="UP000247409">
    <property type="component" value="Unassembled WGS sequence"/>
</dbReference>
<protein>
    <submittedName>
        <fullName evidence="1">Uncharacterized protein</fullName>
    </submittedName>
</protein>
<sequence>MADTRRNPRKGIQDRRDVTNTWQDWYFVLMTQKFSISRVMRKRKELFPSINGHLGQAKNGIWIAEHRYTLQIRVKA</sequence>
<name>A0A2V3IDW8_9FLOR</name>
<dbReference type="EMBL" id="NBIV01000331">
    <property type="protein sequence ID" value="PXF40257.1"/>
    <property type="molecule type" value="Genomic_DNA"/>
</dbReference>
<proteinExistence type="predicted"/>
<evidence type="ECO:0000313" key="2">
    <source>
        <dbReference type="Proteomes" id="UP000247409"/>
    </source>
</evidence>
<evidence type="ECO:0000313" key="1">
    <source>
        <dbReference type="EMBL" id="PXF40257.1"/>
    </source>
</evidence>